<dbReference type="InterPro" id="IPR000653">
    <property type="entry name" value="DegT/StrS_aminotransferase"/>
</dbReference>
<organism evidence="2 3">
    <name type="scientific">Rhodoplanes elegans</name>
    <dbReference type="NCBI Taxonomy" id="29408"/>
    <lineage>
        <taxon>Bacteria</taxon>
        <taxon>Pseudomonadati</taxon>
        <taxon>Pseudomonadota</taxon>
        <taxon>Alphaproteobacteria</taxon>
        <taxon>Hyphomicrobiales</taxon>
        <taxon>Nitrobacteraceae</taxon>
        <taxon>Rhodoplanes</taxon>
    </lineage>
</organism>
<dbReference type="CDD" id="cd00616">
    <property type="entry name" value="AHBA_syn"/>
    <property type="match status" value="1"/>
</dbReference>
<keyword evidence="2" id="KW-0808">Transferase</keyword>
<keyword evidence="1" id="KW-0663">Pyridoxal phosphate</keyword>
<dbReference type="PIRSF" id="PIRSF000390">
    <property type="entry name" value="PLP_StrS"/>
    <property type="match status" value="1"/>
</dbReference>
<dbReference type="OrthoDB" id="9768668at2"/>
<evidence type="ECO:0000313" key="3">
    <source>
        <dbReference type="Proteomes" id="UP000248863"/>
    </source>
</evidence>
<dbReference type="Proteomes" id="UP000248863">
    <property type="component" value="Unassembled WGS sequence"/>
</dbReference>
<evidence type="ECO:0000313" key="2">
    <source>
        <dbReference type="EMBL" id="RAI41859.1"/>
    </source>
</evidence>
<dbReference type="InterPro" id="IPR015422">
    <property type="entry name" value="PyrdxlP-dep_Trfase_small"/>
</dbReference>
<dbReference type="SUPFAM" id="SSF53383">
    <property type="entry name" value="PLP-dependent transferases"/>
    <property type="match status" value="1"/>
</dbReference>
<keyword evidence="2" id="KW-0032">Aminotransferase</keyword>
<comment type="similarity">
    <text evidence="1">Belongs to the DegT/DnrJ/EryC1 family.</text>
</comment>
<dbReference type="Gene3D" id="3.90.1150.10">
    <property type="entry name" value="Aspartate Aminotransferase, domain 1"/>
    <property type="match status" value="1"/>
</dbReference>
<dbReference type="AlphaFoldDB" id="A0A327KSP4"/>
<protein>
    <submittedName>
        <fullName evidence="2">Aminotransferase DegT</fullName>
    </submittedName>
</protein>
<name>A0A327KSP4_9BRAD</name>
<reference evidence="2 3" key="1">
    <citation type="submission" date="2017-07" db="EMBL/GenBank/DDBJ databases">
        <title>Draft Genome Sequences of Select Purple Nonsulfur Bacteria.</title>
        <authorList>
            <person name="Lasarre B."/>
            <person name="Mckinlay J.B."/>
        </authorList>
    </citation>
    <scope>NUCLEOTIDE SEQUENCE [LARGE SCALE GENOMIC DNA]</scope>
    <source>
        <strain evidence="2 3">DSM 11907</strain>
    </source>
</reference>
<keyword evidence="3" id="KW-1185">Reference proteome</keyword>
<dbReference type="PANTHER" id="PTHR30244:SF42">
    <property type="entry name" value="UDP-2-ACETAMIDO-2-DEOXY-3-OXO-D-GLUCURONATE AMINOTRANSFERASE"/>
    <property type="match status" value="1"/>
</dbReference>
<dbReference type="RefSeq" id="WP_111355331.1">
    <property type="nucleotide sequence ID" value="NZ_NHSK01000165.1"/>
</dbReference>
<dbReference type="GO" id="GO:0030170">
    <property type="term" value="F:pyridoxal phosphate binding"/>
    <property type="evidence" value="ECO:0007669"/>
    <property type="project" value="TreeGrafter"/>
</dbReference>
<accession>A0A327KSP4</accession>
<dbReference type="GO" id="GO:0000271">
    <property type="term" value="P:polysaccharide biosynthetic process"/>
    <property type="evidence" value="ECO:0007669"/>
    <property type="project" value="TreeGrafter"/>
</dbReference>
<dbReference type="EMBL" id="NPEU01000008">
    <property type="protein sequence ID" value="RAI41859.1"/>
    <property type="molecule type" value="Genomic_DNA"/>
</dbReference>
<sequence length="386" mass="40653">MTQHARLQPQPIPFIDVAAQRRALGTKVDDAVARVLAHCQFILGPEVQTLEKDLAAFCGASHAVTCASGTDALSLVLMAKGIGPGDAVICPSFTFCATAEVVALHRATPVFADIDEATYNISVESAAAAIETAKSLGLKPRGIIPVDLFGLPADHDAIAALAKAEGLFVLDDAAQSYGATYKGRRLGVDGLATATATSFFPAKPLGCYGDGGAILTDDPELVATLKSLRVHGHGSDKYDNIRIGLTSRLDTVQAAVLIEKLKIFADEIRARDAVARRYAEGLADVVGVPVVPEGYSSVWAQYTIRIPAGTRDAFAAALKADGVPTAIYYPIPLHRQVAYKHYPTAGNGLPVSDKVAAEVIALPMHAYLDTASQDRVIDAVRRAVKG</sequence>
<dbReference type="InterPro" id="IPR015424">
    <property type="entry name" value="PyrdxlP-dep_Trfase"/>
</dbReference>
<dbReference type="Pfam" id="PF01041">
    <property type="entry name" value="DegT_DnrJ_EryC1"/>
    <property type="match status" value="1"/>
</dbReference>
<dbReference type="Gene3D" id="3.40.640.10">
    <property type="entry name" value="Type I PLP-dependent aspartate aminotransferase-like (Major domain)"/>
    <property type="match status" value="1"/>
</dbReference>
<evidence type="ECO:0000256" key="1">
    <source>
        <dbReference type="RuleBase" id="RU004508"/>
    </source>
</evidence>
<gene>
    <name evidence="2" type="ORF">CH338_01815</name>
</gene>
<dbReference type="GO" id="GO:0008483">
    <property type="term" value="F:transaminase activity"/>
    <property type="evidence" value="ECO:0007669"/>
    <property type="project" value="UniProtKB-KW"/>
</dbReference>
<dbReference type="InterPro" id="IPR015421">
    <property type="entry name" value="PyrdxlP-dep_Trfase_major"/>
</dbReference>
<comment type="caution">
    <text evidence="2">The sequence shown here is derived from an EMBL/GenBank/DDBJ whole genome shotgun (WGS) entry which is preliminary data.</text>
</comment>
<dbReference type="PANTHER" id="PTHR30244">
    <property type="entry name" value="TRANSAMINASE"/>
    <property type="match status" value="1"/>
</dbReference>
<proteinExistence type="inferred from homology"/>